<comment type="caution">
    <text evidence="2">The sequence shown here is derived from an EMBL/GenBank/DDBJ whole genome shotgun (WGS) entry which is preliminary data.</text>
</comment>
<keyword evidence="3" id="KW-1185">Reference proteome</keyword>
<organism evidence="2 3">
    <name type="scientific">Streptomyces mobaraensis</name>
    <name type="common">Streptoverticillium mobaraense</name>
    <dbReference type="NCBI Taxonomy" id="35621"/>
    <lineage>
        <taxon>Bacteria</taxon>
        <taxon>Bacillati</taxon>
        <taxon>Actinomycetota</taxon>
        <taxon>Actinomycetes</taxon>
        <taxon>Kitasatosporales</taxon>
        <taxon>Streptomycetaceae</taxon>
        <taxon>Streptomyces</taxon>
    </lineage>
</organism>
<dbReference type="InterPro" id="IPR011009">
    <property type="entry name" value="Kinase-like_dom_sf"/>
</dbReference>
<dbReference type="Pfam" id="PF01636">
    <property type="entry name" value="APH"/>
    <property type="match status" value="1"/>
</dbReference>
<dbReference type="RefSeq" id="WP_152265246.1">
    <property type="nucleotide sequence ID" value="NZ_VOKX01000106.1"/>
</dbReference>
<evidence type="ECO:0000313" key="2">
    <source>
        <dbReference type="EMBL" id="KAB7835789.1"/>
    </source>
</evidence>
<name>A0A5N5W1P0_STRMB</name>
<reference evidence="2 3" key="1">
    <citation type="journal article" date="2019" name="Microb. Cell Fact.">
        <title>Exploring novel herbicidin analogues by transcriptional regulator overexpression and MS/MS molecular networking.</title>
        <authorList>
            <person name="Shi Y."/>
            <person name="Gu R."/>
            <person name="Li Y."/>
            <person name="Wang X."/>
            <person name="Ren W."/>
            <person name="Li X."/>
            <person name="Wang L."/>
            <person name="Xie Y."/>
            <person name="Hong B."/>
        </authorList>
    </citation>
    <scope>NUCLEOTIDE SEQUENCE [LARGE SCALE GENOMIC DNA]</scope>
    <source>
        <strain evidence="2 3">US-43</strain>
    </source>
</reference>
<keyword evidence="2" id="KW-0808">Transferase</keyword>
<sequence length="294" mass="33055">MTETAITPEQAARTAALEAGLSVQGLVPIHQQATLVYHLPAERLVARVTPAGESESMKRSIALARWLAAQDFWIVEAADVPQLISHGPHVVTFWKHYQQEGGHPPPYAYFLGLLLRRLHSLPEPPVALPAHRPLTAVKDAVAVSTTLTDDDRRWMEHRVQGLTAAYDALDFPLGTGLIHGRAFPGNTIWDDRRHVWPLIGEWETAAIGPREIDLVSTFHGAVRYGRRPRCIRAFIRAYGYDPQPWRGMPLLLQIRDLESLAPWIRRADAGDQDARRTLLYRLSTLQLGDTEAEW</sequence>
<gene>
    <name evidence="2" type="ORF">FRZ00_26620</name>
</gene>
<dbReference type="SUPFAM" id="SSF56112">
    <property type="entry name" value="Protein kinase-like (PK-like)"/>
    <property type="match status" value="1"/>
</dbReference>
<dbReference type="OrthoDB" id="3723194at2"/>
<evidence type="ECO:0000259" key="1">
    <source>
        <dbReference type="Pfam" id="PF01636"/>
    </source>
</evidence>
<evidence type="ECO:0000313" key="3">
    <source>
        <dbReference type="Proteomes" id="UP000327000"/>
    </source>
</evidence>
<dbReference type="Proteomes" id="UP000327000">
    <property type="component" value="Unassembled WGS sequence"/>
</dbReference>
<dbReference type="InterPro" id="IPR002575">
    <property type="entry name" value="Aminoglycoside_PTrfase"/>
</dbReference>
<dbReference type="AlphaFoldDB" id="A0A5N5W1P0"/>
<dbReference type="GO" id="GO:0016740">
    <property type="term" value="F:transferase activity"/>
    <property type="evidence" value="ECO:0007669"/>
    <property type="project" value="UniProtKB-KW"/>
</dbReference>
<dbReference type="EMBL" id="VOKX01000106">
    <property type="protein sequence ID" value="KAB7835789.1"/>
    <property type="molecule type" value="Genomic_DNA"/>
</dbReference>
<feature type="domain" description="Aminoglycoside phosphotransferase" evidence="1">
    <location>
        <begin position="39"/>
        <end position="246"/>
    </location>
</feature>
<dbReference type="Gene3D" id="1.10.510.10">
    <property type="entry name" value="Transferase(Phosphotransferase) domain 1"/>
    <property type="match status" value="1"/>
</dbReference>
<protein>
    <submittedName>
        <fullName evidence="2">Aminoglycoside phosphotransferase family protein</fullName>
    </submittedName>
</protein>
<accession>A0A5N5W1P0</accession>
<proteinExistence type="predicted"/>